<dbReference type="eggNOG" id="KOG0907">
    <property type="taxonomic scope" value="Eukaryota"/>
</dbReference>
<name>A0A0L0SY60_ALLM3</name>
<feature type="site" description="Contributes to redox potential value" evidence="3">
    <location>
        <position position="32"/>
    </location>
</feature>
<dbReference type="SUPFAM" id="SSF52833">
    <property type="entry name" value="Thioredoxin-like"/>
    <property type="match status" value="1"/>
</dbReference>
<proteinExistence type="inferred from homology"/>
<accession>A0A0L0SY60</accession>
<reference evidence="7" key="2">
    <citation type="submission" date="2009-11" db="EMBL/GenBank/DDBJ databases">
        <title>The Genome Sequence of Allomyces macrogynus strain ATCC 38327.</title>
        <authorList>
            <consortium name="The Broad Institute Genome Sequencing Platform"/>
            <person name="Russ C."/>
            <person name="Cuomo C."/>
            <person name="Shea T."/>
            <person name="Young S.K."/>
            <person name="Zeng Q."/>
            <person name="Koehrsen M."/>
            <person name="Haas B."/>
            <person name="Borodovsky M."/>
            <person name="Guigo R."/>
            <person name="Alvarado L."/>
            <person name="Berlin A."/>
            <person name="Borenstein D."/>
            <person name="Chen Z."/>
            <person name="Engels R."/>
            <person name="Freedman E."/>
            <person name="Gellesch M."/>
            <person name="Goldberg J."/>
            <person name="Griggs A."/>
            <person name="Gujja S."/>
            <person name="Heiman D."/>
            <person name="Hepburn T."/>
            <person name="Howarth C."/>
            <person name="Jen D."/>
            <person name="Larson L."/>
            <person name="Lewis B."/>
            <person name="Mehta T."/>
            <person name="Park D."/>
            <person name="Pearson M."/>
            <person name="Roberts A."/>
            <person name="Saif S."/>
            <person name="Shenoy N."/>
            <person name="Sisk P."/>
            <person name="Stolte C."/>
            <person name="Sykes S."/>
            <person name="Walk T."/>
            <person name="White J."/>
            <person name="Yandava C."/>
            <person name="Burger G."/>
            <person name="Gray M.W."/>
            <person name="Holland P.W.H."/>
            <person name="King N."/>
            <person name="Lang F.B.F."/>
            <person name="Roger A.J."/>
            <person name="Ruiz-Trillo I."/>
            <person name="Lander E."/>
            <person name="Nusbaum C."/>
        </authorList>
    </citation>
    <scope>NUCLEOTIDE SEQUENCE [LARGE SCALE GENOMIC DNA]</scope>
    <source>
        <strain evidence="7">ATCC 38327</strain>
    </source>
</reference>
<evidence type="ECO:0000256" key="2">
    <source>
        <dbReference type="PIRNR" id="PIRNR000077"/>
    </source>
</evidence>
<dbReference type="Gene3D" id="3.40.30.10">
    <property type="entry name" value="Glutaredoxin"/>
    <property type="match status" value="1"/>
</dbReference>
<keyword evidence="7" id="KW-1185">Reference proteome</keyword>
<evidence type="ECO:0000313" key="6">
    <source>
        <dbReference type="EMBL" id="KNE67447.1"/>
    </source>
</evidence>
<evidence type="ECO:0000256" key="4">
    <source>
        <dbReference type="PIRSR" id="PIRSR000077-4"/>
    </source>
</evidence>
<evidence type="ECO:0000256" key="1">
    <source>
        <dbReference type="ARBA" id="ARBA00023157"/>
    </source>
</evidence>
<feature type="site" description="Contributes to redox potential value" evidence="3">
    <location>
        <position position="33"/>
    </location>
</feature>
<comment type="similarity">
    <text evidence="2">Belongs to the thioredoxin family.</text>
</comment>
<dbReference type="PANTHER" id="PTHR46115">
    <property type="entry name" value="THIOREDOXIN-LIKE PROTEIN 1"/>
    <property type="match status" value="1"/>
</dbReference>
<evidence type="ECO:0000313" key="7">
    <source>
        <dbReference type="Proteomes" id="UP000054350"/>
    </source>
</evidence>
<dbReference type="Proteomes" id="UP000054350">
    <property type="component" value="Unassembled WGS sequence"/>
</dbReference>
<evidence type="ECO:0000259" key="5">
    <source>
        <dbReference type="PROSITE" id="PS51352"/>
    </source>
</evidence>
<dbReference type="InterPro" id="IPR036249">
    <property type="entry name" value="Thioredoxin-like_sf"/>
</dbReference>
<sequence length="105" mass="11486">MPITEIKSAQTFNDTIKGDKLVVVDFFATWCGPCRMIAPKFHDLANEFPDAVFLKVDVDEVPDVASQCGISAMPTFHLYKRGEKVAEVVGADAKALREAVEANAK</sequence>
<feature type="active site" description="Nucleophile" evidence="3">
    <location>
        <position position="31"/>
    </location>
</feature>
<dbReference type="STRING" id="578462.A0A0L0SY60"/>
<dbReference type="InterPro" id="IPR005746">
    <property type="entry name" value="Thioredoxin"/>
</dbReference>
<dbReference type="VEuPathDB" id="FungiDB:AMAG_11909"/>
<feature type="active site" description="Nucleophile" evidence="3">
    <location>
        <position position="34"/>
    </location>
</feature>
<dbReference type="EMBL" id="GG745353">
    <property type="protein sequence ID" value="KNE67447.1"/>
    <property type="molecule type" value="Genomic_DNA"/>
</dbReference>
<evidence type="ECO:0000256" key="3">
    <source>
        <dbReference type="PIRSR" id="PIRSR000077-1"/>
    </source>
</evidence>
<dbReference type="NCBIfam" id="TIGR01068">
    <property type="entry name" value="thioredoxin"/>
    <property type="match status" value="1"/>
</dbReference>
<reference evidence="6 7" key="1">
    <citation type="submission" date="2009-11" db="EMBL/GenBank/DDBJ databases">
        <title>Annotation of Allomyces macrogynus ATCC 38327.</title>
        <authorList>
            <consortium name="The Broad Institute Genome Sequencing Platform"/>
            <person name="Russ C."/>
            <person name="Cuomo C."/>
            <person name="Burger G."/>
            <person name="Gray M.W."/>
            <person name="Holland P.W.H."/>
            <person name="King N."/>
            <person name="Lang F.B.F."/>
            <person name="Roger A.J."/>
            <person name="Ruiz-Trillo I."/>
            <person name="Young S.K."/>
            <person name="Zeng Q."/>
            <person name="Gargeya S."/>
            <person name="Fitzgerald M."/>
            <person name="Haas B."/>
            <person name="Abouelleil A."/>
            <person name="Alvarado L."/>
            <person name="Arachchi H.M."/>
            <person name="Berlin A."/>
            <person name="Chapman S.B."/>
            <person name="Gearin G."/>
            <person name="Goldberg J."/>
            <person name="Griggs A."/>
            <person name="Gujja S."/>
            <person name="Hansen M."/>
            <person name="Heiman D."/>
            <person name="Howarth C."/>
            <person name="Larimer J."/>
            <person name="Lui A."/>
            <person name="MacDonald P.J.P."/>
            <person name="McCowen C."/>
            <person name="Montmayeur A."/>
            <person name="Murphy C."/>
            <person name="Neiman D."/>
            <person name="Pearson M."/>
            <person name="Priest M."/>
            <person name="Roberts A."/>
            <person name="Saif S."/>
            <person name="Shea T."/>
            <person name="Sisk P."/>
            <person name="Stolte C."/>
            <person name="Sykes S."/>
            <person name="Wortman J."/>
            <person name="Nusbaum C."/>
            <person name="Birren B."/>
        </authorList>
    </citation>
    <scope>NUCLEOTIDE SEQUENCE [LARGE SCALE GENOMIC DNA]</scope>
    <source>
        <strain evidence="6 7">ATCC 38327</strain>
    </source>
</reference>
<feature type="domain" description="Thioredoxin" evidence="5">
    <location>
        <begin position="1"/>
        <end position="105"/>
    </location>
</feature>
<dbReference type="InterPro" id="IPR017937">
    <property type="entry name" value="Thioredoxin_CS"/>
</dbReference>
<dbReference type="GO" id="GO:0015035">
    <property type="term" value="F:protein-disulfide reductase activity"/>
    <property type="evidence" value="ECO:0007669"/>
    <property type="project" value="InterPro"/>
</dbReference>
<keyword evidence="1 4" id="KW-1015">Disulfide bond</keyword>
<organism evidence="6 7">
    <name type="scientific">Allomyces macrogynus (strain ATCC 38327)</name>
    <name type="common">Allomyces javanicus var. macrogynus</name>
    <dbReference type="NCBI Taxonomy" id="578462"/>
    <lineage>
        <taxon>Eukaryota</taxon>
        <taxon>Fungi</taxon>
        <taxon>Fungi incertae sedis</taxon>
        <taxon>Blastocladiomycota</taxon>
        <taxon>Blastocladiomycetes</taxon>
        <taxon>Blastocladiales</taxon>
        <taxon>Blastocladiaceae</taxon>
        <taxon>Allomyces</taxon>
    </lineage>
</organism>
<dbReference type="InterPro" id="IPR013766">
    <property type="entry name" value="Thioredoxin_domain"/>
</dbReference>
<dbReference type="OMA" id="HIHYVTD"/>
<dbReference type="OrthoDB" id="10263751at2759"/>
<dbReference type="PIRSF" id="PIRSF000077">
    <property type="entry name" value="Thioredoxin"/>
    <property type="match status" value="1"/>
</dbReference>
<dbReference type="PRINTS" id="PR00421">
    <property type="entry name" value="THIOREDOXIN"/>
</dbReference>
<feature type="disulfide bond" description="Redox-active" evidence="4">
    <location>
        <begin position="31"/>
        <end position="34"/>
    </location>
</feature>
<dbReference type="FunFam" id="3.40.30.10:FF:000245">
    <property type="entry name" value="Thioredoxin"/>
    <property type="match status" value="1"/>
</dbReference>
<gene>
    <name evidence="6" type="ORF">AMAG_11909</name>
</gene>
<protein>
    <recommendedName>
        <fullName evidence="2">Thioredoxin</fullName>
    </recommendedName>
</protein>
<dbReference type="PROSITE" id="PS51352">
    <property type="entry name" value="THIOREDOXIN_2"/>
    <property type="match status" value="1"/>
</dbReference>
<feature type="site" description="Deprotonates C-terminal active site Cys" evidence="3">
    <location>
        <position position="25"/>
    </location>
</feature>
<dbReference type="Pfam" id="PF00085">
    <property type="entry name" value="Thioredoxin"/>
    <property type="match status" value="1"/>
</dbReference>
<keyword evidence="4" id="KW-0676">Redox-active center</keyword>
<dbReference type="PROSITE" id="PS00194">
    <property type="entry name" value="THIOREDOXIN_1"/>
    <property type="match status" value="1"/>
</dbReference>
<dbReference type="CDD" id="cd02947">
    <property type="entry name" value="TRX_family"/>
    <property type="match status" value="1"/>
</dbReference>
<dbReference type="AlphaFoldDB" id="A0A0L0SY60"/>